<gene>
    <name evidence="2" type="ORF">CEUR00632_LOCUS4164</name>
</gene>
<reference evidence="2" key="1">
    <citation type="submission" date="2021-01" db="EMBL/GenBank/DDBJ databases">
        <authorList>
            <person name="Corre E."/>
            <person name="Pelletier E."/>
            <person name="Niang G."/>
            <person name="Scheremetjew M."/>
            <person name="Finn R."/>
            <person name="Kale V."/>
            <person name="Holt S."/>
            <person name="Cochrane G."/>
            <person name="Meng A."/>
            <person name="Brown T."/>
            <person name="Cohen L."/>
        </authorList>
    </citation>
    <scope>NUCLEOTIDE SEQUENCE</scope>
    <source>
        <strain evidence="2">CCMP219</strain>
    </source>
</reference>
<feature type="compositionally biased region" description="Low complexity" evidence="1">
    <location>
        <begin position="252"/>
        <end position="276"/>
    </location>
</feature>
<dbReference type="AlphaFoldDB" id="A0A7R9YSC3"/>
<evidence type="ECO:0000313" key="2">
    <source>
        <dbReference type="EMBL" id="CAD8284129.1"/>
    </source>
</evidence>
<feature type="region of interest" description="Disordered" evidence="1">
    <location>
        <begin position="16"/>
        <end position="69"/>
    </location>
</feature>
<sequence length="305" mass="30699">MVPGMSATKSMLNAEAAAAAAATAYGHEETGSRDGGAAAASGDGLPTIRSIMGDAADDAPPMQRAPPTHAPHVLHEQHRVGGLTGMLQTLLHLGGRRTASDTGELPSPADAAAAAAAGVARNAEVQRSAVSAAAPGRGTAATRAASLPLPSPAAGGRSPKPARRAQRRQVAWTDSPETSPGSASPPVTQGPLLAPPKAAHQQQQQQQHAEQQQVRPRMSGEGHSGHPPGPLLHTSPTKGNARARSSGQVGHGAPRADGARRSGAGVSAGGNAAVGAPHHELHRAPRGPQHGDALIAPVEEIKLER</sequence>
<feature type="compositionally biased region" description="Polar residues" evidence="1">
    <location>
        <begin position="234"/>
        <end position="248"/>
    </location>
</feature>
<evidence type="ECO:0000256" key="1">
    <source>
        <dbReference type="SAM" id="MobiDB-lite"/>
    </source>
</evidence>
<name>A0A7R9YSC3_9CHLO</name>
<feature type="compositionally biased region" description="Low complexity" evidence="1">
    <location>
        <begin position="130"/>
        <end position="154"/>
    </location>
</feature>
<proteinExistence type="predicted"/>
<protein>
    <submittedName>
        <fullName evidence="2">Uncharacterized protein</fullName>
    </submittedName>
</protein>
<organism evidence="2">
    <name type="scientific">Chlamydomonas euryale</name>
    <dbReference type="NCBI Taxonomy" id="1486919"/>
    <lineage>
        <taxon>Eukaryota</taxon>
        <taxon>Viridiplantae</taxon>
        <taxon>Chlorophyta</taxon>
        <taxon>core chlorophytes</taxon>
        <taxon>Chlorophyceae</taxon>
        <taxon>CS clade</taxon>
        <taxon>Chlamydomonadales</taxon>
        <taxon>Chlamydomonadaceae</taxon>
        <taxon>Chlamydomonas</taxon>
    </lineage>
</organism>
<feature type="compositionally biased region" description="Low complexity" evidence="1">
    <location>
        <begin position="35"/>
        <end position="44"/>
    </location>
</feature>
<accession>A0A7R9YSC3</accession>
<dbReference type="EMBL" id="HBEC01009097">
    <property type="protein sequence ID" value="CAD8284129.1"/>
    <property type="molecule type" value="Transcribed_RNA"/>
</dbReference>
<feature type="compositionally biased region" description="Low complexity" evidence="1">
    <location>
        <begin position="198"/>
        <end position="213"/>
    </location>
</feature>
<feature type="region of interest" description="Disordered" evidence="1">
    <location>
        <begin position="130"/>
        <end position="305"/>
    </location>
</feature>
<feature type="compositionally biased region" description="Polar residues" evidence="1">
    <location>
        <begin position="175"/>
        <end position="187"/>
    </location>
</feature>